<keyword evidence="1" id="KW-0812">Transmembrane</keyword>
<dbReference type="AlphaFoldDB" id="B1L3B8"/>
<evidence type="ECO:0000256" key="1">
    <source>
        <dbReference type="SAM" id="Phobius"/>
    </source>
</evidence>
<keyword evidence="1" id="KW-1133">Transmembrane helix</keyword>
<dbReference type="EMBL" id="CP000968">
    <property type="protein sequence ID" value="ACB06947.1"/>
    <property type="molecule type" value="Genomic_DNA"/>
</dbReference>
<feature type="transmembrane region" description="Helical" evidence="1">
    <location>
        <begin position="144"/>
        <end position="175"/>
    </location>
</feature>
<dbReference type="InParanoid" id="B1L3B8"/>
<sequence length="178" mass="19570">MERSERSVIMLYNYSYGMRIDDPMTPGTLFRYASIIHAIIAALLTLLIAYEPLEIPRIISGGSAGMWYTMGYLMYLIAGPLGSLYFSSLYGERKSIVGTISFIIYTIGVFLATFSLIYGGYYAGWMMHVYPVHNPGQQIPTQQIHLWLVNFVLPAGIGTALAGLGALIGALGAIISRK</sequence>
<dbReference type="HOGENOM" id="CLU_1507368_0_0_2"/>
<evidence type="ECO:0000313" key="2">
    <source>
        <dbReference type="EMBL" id="ACB06947.1"/>
    </source>
</evidence>
<feature type="transmembrane region" description="Helical" evidence="1">
    <location>
        <begin position="29"/>
        <end position="50"/>
    </location>
</feature>
<proteinExistence type="predicted"/>
<dbReference type="Proteomes" id="UP000001686">
    <property type="component" value="Chromosome"/>
</dbReference>
<feature type="transmembrane region" description="Helical" evidence="1">
    <location>
        <begin position="102"/>
        <end position="124"/>
    </location>
</feature>
<dbReference type="EnsemblBacteria" id="ACB06947">
    <property type="protein sequence ID" value="ACB06947"/>
    <property type="gene ID" value="Kcr_0187"/>
</dbReference>
<protein>
    <submittedName>
        <fullName evidence="2">Uncharacterized protein</fullName>
    </submittedName>
</protein>
<keyword evidence="3" id="KW-1185">Reference proteome</keyword>
<accession>B1L3B8</accession>
<feature type="transmembrane region" description="Helical" evidence="1">
    <location>
        <begin position="70"/>
        <end position="90"/>
    </location>
</feature>
<keyword evidence="1" id="KW-0472">Membrane</keyword>
<dbReference type="STRING" id="374847.Kcr_0187"/>
<name>B1L3B8_KORCO</name>
<dbReference type="KEGG" id="kcr:Kcr_0187"/>
<gene>
    <name evidence="2" type="ordered locus">Kcr_0187</name>
</gene>
<reference evidence="2 3" key="1">
    <citation type="journal article" date="2008" name="Proc. Natl. Acad. Sci. U.S.A.">
        <title>A korarchaeal genome reveals new insights into the evolution of the Archaea.</title>
        <authorList>
            <person name="Elkins J.G."/>
            <person name="Podar M."/>
            <person name="Graham D.E."/>
            <person name="Makarova K.S."/>
            <person name="Wolf Y."/>
            <person name="Randau L."/>
            <person name="Hedlund B.P."/>
            <person name="Brochier-Armanet C."/>
            <person name="Kunin V."/>
            <person name="Anderson I."/>
            <person name="Lapidus A."/>
            <person name="Goltsman E."/>
            <person name="Barry K."/>
            <person name="Koonin E.V."/>
            <person name="Hugenholtz P."/>
            <person name="Kyrpides N."/>
            <person name="Wanner G."/>
            <person name="Richardson P."/>
            <person name="Keller M."/>
            <person name="Stetter K.O."/>
        </authorList>
    </citation>
    <scope>NUCLEOTIDE SEQUENCE [LARGE SCALE GENOMIC DNA]</scope>
    <source>
        <strain evidence="3">OPF8</strain>
    </source>
</reference>
<organism evidence="2 3">
    <name type="scientific">Korarchaeum cryptofilum (strain OPF8)</name>
    <dbReference type="NCBI Taxonomy" id="374847"/>
    <lineage>
        <taxon>Archaea</taxon>
        <taxon>Thermoproteota</taxon>
        <taxon>Candidatus Korarchaeia</taxon>
        <taxon>Candidatus Korarchaeales</taxon>
        <taxon>Candidatus Korarchaeaceae</taxon>
        <taxon>Candidatus Korarchaeum</taxon>
    </lineage>
</organism>
<evidence type="ECO:0000313" key="3">
    <source>
        <dbReference type="Proteomes" id="UP000001686"/>
    </source>
</evidence>